<evidence type="ECO:0000256" key="6">
    <source>
        <dbReference type="ARBA" id="ARBA00044122"/>
    </source>
</evidence>
<evidence type="ECO:0000256" key="2">
    <source>
        <dbReference type="ARBA" id="ARBA00007251"/>
    </source>
</evidence>
<dbReference type="PaxDb" id="121845-A0A3Q0J098"/>
<organism evidence="10 11">
    <name type="scientific">Diaphorina citri</name>
    <name type="common">Asian citrus psyllid</name>
    <dbReference type="NCBI Taxonomy" id="121845"/>
    <lineage>
        <taxon>Eukaryota</taxon>
        <taxon>Metazoa</taxon>
        <taxon>Ecdysozoa</taxon>
        <taxon>Arthropoda</taxon>
        <taxon>Hexapoda</taxon>
        <taxon>Insecta</taxon>
        <taxon>Pterygota</taxon>
        <taxon>Neoptera</taxon>
        <taxon>Paraneoptera</taxon>
        <taxon>Hemiptera</taxon>
        <taxon>Sternorrhyncha</taxon>
        <taxon>Psylloidea</taxon>
        <taxon>Psyllidae</taxon>
        <taxon>Diaphorininae</taxon>
        <taxon>Diaphorina</taxon>
    </lineage>
</organism>
<dbReference type="InterPro" id="IPR037171">
    <property type="entry name" value="NagB/RpiA_transferase-like"/>
</dbReference>
<dbReference type="GO" id="GO:0003743">
    <property type="term" value="F:translation initiation factor activity"/>
    <property type="evidence" value="ECO:0007669"/>
    <property type="project" value="UniProtKB-KW"/>
</dbReference>
<dbReference type="InterPro" id="IPR000649">
    <property type="entry name" value="IF-2B-related"/>
</dbReference>
<reference evidence="11" key="1">
    <citation type="submission" date="2025-08" db="UniProtKB">
        <authorList>
            <consortium name="RefSeq"/>
        </authorList>
    </citation>
    <scope>IDENTIFICATION</scope>
</reference>
<sequence>MNVILKPLAQYLLKLSGSFQISTETVILLKKIIEDYQWKNAREIIHLISHYGVVLSKQLALESCVTNMVRRILKIIREEYSTCVQKKSQEDDNYQESLHKLVVSSDDEATDFANPTSDTKSQEDDNYQESLHKLVVSSDDEVLIFLLYYDNVSSQACEHIHSNEIILTLGYSKIVELFLKNAAQHRKFQCIVMENSPENKGHELAVSLAKSKIQTVLIPDSAMFGLISRVNKIIIGTHTVMANGGLRSVCGTHAVALAAQHYSIPGDVFVHGRLWLNNIEYASAANVLKLRIQIPK</sequence>
<dbReference type="GO" id="GO:0005085">
    <property type="term" value="F:guanyl-nucleotide exchange factor activity"/>
    <property type="evidence" value="ECO:0007669"/>
    <property type="project" value="TreeGrafter"/>
</dbReference>
<dbReference type="STRING" id="121845.A0A3Q0J098"/>
<protein>
    <recommendedName>
        <fullName evidence="6">Translation initiation factor eIF2B subunit beta</fullName>
    </recommendedName>
    <alternativeName>
        <fullName evidence="7">eIF2B GDP-GTP exchange factor subunit beta</fullName>
    </alternativeName>
</protein>
<dbReference type="InterPro" id="IPR051855">
    <property type="entry name" value="eIF2B_beta_subunit"/>
</dbReference>
<dbReference type="Proteomes" id="UP000079169">
    <property type="component" value="Unplaced"/>
</dbReference>
<evidence type="ECO:0000256" key="4">
    <source>
        <dbReference type="ARBA" id="ARBA00022540"/>
    </source>
</evidence>
<dbReference type="PANTHER" id="PTHR45859:SF1">
    <property type="entry name" value="TRANSLATION INITIATION FACTOR EIF-2B SUBUNIT BETA"/>
    <property type="match status" value="1"/>
</dbReference>
<dbReference type="InterPro" id="IPR042529">
    <property type="entry name" value="IF_2B-like_C"/>
</dbReference>
<dbReference type="SUPFAM" id="SSF100950">
    <property type="entry name" value="NagB/RpiA/CoA transferase-like"/>
    <property type="match status" value="1"/>
</dbReference>
<evidence type="ECO:0000256" key="7">
    <source>
        <dbReference type="ARBA" id="ARBA00044228"/>
    </source>
</evidence>
<gene>
    <name evidence="11" type="primary">LOC103510553</name>
</gene>
<evidence type="ECO:0000256" key="1">
    <source>
        <dbReference type="ARBA" id="ARBA00004514"/>
    </source>
</evidence>
<comment type="subcellular location">
    <subcellularLocation>
        <location evidence="1">Cytoplasm</location>
        <location evidence="1">Cytosol</location>
    </subcellularLocation>
</comment>
<dbReference type="Pfam" id="PF01008">
    <property type="entry name" value="IF-2B"/>
    <property type="match status" value="1"/>
</dbReference>
<evidence type="ECO:0000256" key="3">
    <source>
        <dbReference type="ARBA" id="ARBA00022490"/>
    </source>
</evidence>
<accession>A0A3Q0J098</accession>
<proteinExistence type="inferred from homology"/>
<name>A0A3Q0J098_DIACI</name>
<keyword evidence="10" id="KW-1185">Reference proteome</keyword>
<evidence type="ECO:0000256" key="5">
    <source>
        <dbReference type="ARBA" id="ARBA00022917"/>
    </source>
</evidence>
<dbReference type="GeneID" id="103510553"/>
<dbReference type="RefSeq" id="XP_026680378.1">
    <property type="nucleotide sequence ID" value="XM_026824577.1"/>
</dbReference>
<keyword evidence="3" id="KW-0963">Cytoplasm</keyword>
<dbReference type="KEGG" id="dci:103510553"/>
<dbReference type="PANTHER" id="PTHR45859">
    <property type="entry name" value="TRANSLATION INITIATION FACTOR EIF-2B SUBUNIT BETA"/>
    <property type="match status" value="1"/>
</dbReference>
<comment type="subunit">
    <text evidence="8">Component of the translation initiation factor 2B (eIF2B) complex which is a heterodecamer of two sets of five different subunits: alpha, beta, gamma, delta and epsilon. Subunits alpha, beta and delta comprise a regulatory subcomplex and subunits epsilon and gamma comprise a catalytic subcomplex. Within the complex, the hexameric regulatory complex resides at the center, with the two heterodimeric catalytic subcomplexes bound on opposite sides.</text>
</comment>
<evidence type="ECO:0000256" key="9">
    <source>
        <dbReference type="RuleBase" id="RU003814"/>
    </source>
</evidence>
<dbReference type="Gene3D" id="3.40.50.10470">
    <property type="entry name" value="Translation initiation factor eif-2b, domain 2"/>
    <property type="match status" value="1"/>
</dbReference>
<dbReference type="GO" id="GO:0005829">
    <property type="term" value="C:cytosol"/>
    <property type="evidence" value="ECO:0007669"/>
    <property type="project" value="UniProtKB-SubCell"/>
</dbReference>
<evidence type="ECO:0000313" key="10">
    <source>
        <dbReference type="Proteomes" id="UP000079169"/>
    </source>
</evidence>
<keyword evidence="4 11" id="KW-0396">Initiation factor</keyword>
<comment type="similarity">
    <text evidence="2 9">Belongs to the eIF-2B alpha/beta/delta subunits family.</text>
</comment>
<dbReference type="GO" id="GO:0005851">
    <property type="term" value="C:eukaryotic translation initiation factor 2B complex"/>
    <property type="evidence" value="ECO:0007669"/>
    <property type="project" value="TreeGrafter"/>
</dbReference>
<evidence type="ECO:0000313" key="11">
    <source>
        <dbReference type="RefSeq" id="XP_026680378.1"/>
    </source>
</evidence>
<keyword evidence="5" id="KW-0648">Protein biosynthesis</keyword>
<dbReference type="AlphaFoldDB" id="A0A3Q0J098"/>
<evidence type="ECO:0000256" key="8">
    <source>
        <dbReference type="ARBA" id="ARBA00046432"/>
    </source>
</evidence>